<keyword evidence="7 9" id="KW-1133">Transmembrane helix</keyword>
<feature type="transmembrane region" description="Helical" evidence="9">
    <location>
        <begin position="123"/>
        <end position="140"/>
    </location>
</feature>
<evidence type="ECO:0000256" key="9">
    <source>
        <dbReference type="RuleBase" id="RU362122"/>
    </source>
</evidence>
<feature type="transmembrane region" description="Helical" evidence="9">
    <location>
        <begin position="278"/>
        <end position="310"/>
    </location>
</feature>
<dbReference type="GO" id="GO:0005886">
    <property type="term" value="C:plasma membrane"/>
    <property type="evidence" value="ECO:0007669"/>
    <property type="project" value="UniProtKB-SubCell"/>
</dbReference>
<comment type="function">
    <text evidence="9">Component of the transport system for branched-chain amino acids.</text>
</comment>
<dbReference type="InterPro" id="IPR004685">
    <property type="entry name" value="Brnchd-chn_aa_trnsp_Livcs"/>
</dbReference>
<feature type="transmembrane region" description="Helical" evidence="9">
    <location>
        <begin position="152"/>
        <end position="170"/>
    </location>
</feature>
<keyword evidence="8 9" id="KW-0472">Membrane</keyword>
<reference evidence="11 12" key="1">
    <citation type="submission" date="2020-04" db="EMBL/GenBank/DDBJ databases">
        <authorList>
            <person name="Hitch T.C.A."/>
            <person name="Wylensek D."/>
            <person name="Clavel T."/>
        </authorList>
    </citation>
    <scope>NUCLEOTIDE SEQUENCE [LARGE SCALE GENOMIC DNA]</scope>
    <source>
        <strain evidence="11 12">Oil-RF-744-FAT-WT-6-1</strain>
    </source>
</reference>
<feature type="transmembrane region" description="Helical" evidence="9">
    <location>
        <begin position="415"/>
        <end position="432"/>
    </location>
</feature>
<reference evidence="10 13" key="2">
    <citation type="submission" date="2024-10" db="EMBL/GenBank/DDBJ databases">
        <authorList>
            <person name="Sang B.-I."/>
            <person name="Prabhaharan D."/>
        </authorList>
    </citation>
    <scope>NUCLEOTIDE SEQUENCE [LARGE SCALE GENOMIC DNA]</scope>
    <source>
        <strain evidence="10 13">MH</strain>
    </source>
</reference>
<dbReference type="GO" id="GO:0005304">
    <property type="term" value="F:L-valine transmembrane transporter activity"/>
    <property type="evidence" value="ECO:0007669"/>
    <property type="project" value="TreeGrafter"/>
</dbReference>
<evidence type="ECO:0000256" key="3">
    <source>
        <dbReference type="ARBA" id="ARBA00022448"/>
    </source>
</evidence>
<dbReference type="RefSeq" id="WP_059077244.1">
    <property type="nucleotide sequence ID" value="NZ_CP011940.1"/>
</dbReference>
<sequence>MGGKKGNRTIAIGLMLFALWFGAGNLIFPASMGQAAGTNVWYAVAGFVITGVGLPLLGVLAMGYSGCSNLQELMNRVDKRYAIFFTVISYLAIGPAFAIPRTGTVSYEIAVRPLLDGGGSQPIMWAFLVLFFVFSWWLSINPAKLVDRIGKVLTPALLLTILALIVKSLITPMGVPQPPLPAYATATTALAQGAIDGYNTLDAIAAFVFAILVIEFVKEDGATTKEEITHEVFKAGGLAVSLLAFVYVFVAYLGAQSVQAISMQETGAPVLSMSAQILFGYGGALLLAVIVLLACLSTSIGLITSCAAYFHQLIGKTSYKNYVTIFTIASFAVATAGLKTIIVAAIPVLMFVYPLVVANIILTFTHNLFGGRRCVWVCSTIFTFIPALVTGLQTAKIPLGPIDAIFKGLPLHSLGMDWIPFLVAGFIVGLIYKAVVPDKKAETEEA</sequence>
<dbReference type="Proteomes" id="UP001605989">
    <property type="component" value="Unassembled WGS sequence"/>
</dbReference>
<feature type="transmembrane region" description="Helical" evidence="9">
    <location>
        <begin position="344"/>
        <end position="362"/>
    </location>
</feature>
<dbReference type="GO" id="GO:0015818">
    <property type="term" value="P:isoleucine transport"/>
    <property type="evidence" value="ECO:0007669"/>
    <property type="project" value="TreeGrafter"/>
</dbReference>
<comment type="caution">
    <text evidence="11">The sequence shown here is derived from an EMBL/GenBank/DDBJ whole genome shotgun (WGS) entry which is preliminary data.</text>
</comment>
<dbReference type="GO" id="GO:0015190">
    <property type="term" value="F:L-leucine transmembrane transporter activity"/>
    <property type="evidence" value="ECO:0007669"/>
    <property type="project" value="TreeGrafter"/>
</dbReference>
<comment type="similarity">
    <text evidence="2 9">Belongs to the branched chain amino acid transporter family.</text>
</comment>
<dbReference type="PANTHER" id="PTHR30588">
    <property type="entry name" value="BRANCHED-CHAIN AMINO ACID TRANSPORT SYSTEM 2 CARRIER PROTEIN"/>
    <property type="match status" value="1"/>
</dbReference>
<dbReference type="KEGG" id="mhw:ACT01_09705"/>
<dbReference type="Proteomes" id="UP000591071">
    <property type="component" value="Unassembled WGS sequence"/>
</dbReference>
<dbReference type="Pfam" id="PF05525">
    <property type="entry name" value="Branch_AA_trans"/>
    <property type="match status" value="1"/>
</dbReference>
<evidence type="ECO:0000313" key="10">
    <source>
        <dbReference type="EMBL" id="MFG6271819.1"/>
    </source>
</evidence>
<keyword evidence="3 9" id="KW-0813">Transport</keyword>
<keyword evidence="4" id="KW-1003">Cell membrane</keyword>
<protein>
    <recommendedName>
        <fullName evidence="9">Branched-chain amino acid transport system carrier protein</fullName>
    </recommendedName>
</protein>
<feature type="transmembrane region" description="Helical" evidence="9">
    <location>
        <begin position="198"/>
        <end position="217"/>
    </location>
</feature>
<feature type="transmembrane region" description="Helical" evidence="9">
    <location>
        <begin position="374"/>
        <end position="395"/>
    </location>
</feature>
<keyword evidence="6 9" id="KW-0029">Amino-acid transport</keyword>
<proteinExistence type="inferred from homology"/>
<dbReference type="NCBIfam" id="TIGR00796">
    <property type="entry name" value="livcs"/>
    <property type="match status" value="1"/>
</dbReference>
<dbReference type="GO" id="GO:0015188">
    <property type="term" value="F:L-isoleucine transmembrane transporter activity"/>
    <property type="evidence" value="ECO:0007669"/>
    <property type="project" value="TreeGrafter"/>
</dbReference>
<evidence type="ECO:0000256" key="5">
    <source>
        <dbReference type="ARBA" id="ARBA00022692"/>
    </source>
</evidence>
<evidence type="ECO:0000256" key="1">
    <source>
        <dbReference type="ARBA" id="ARBA00004651"/>
    </source>
</evidence>
<evidence type="ECO:0000313" key="11">
    <source>
        <dbReference type="EMBL" id="NME28926.1"/>
    </source>
</evidence>
<evidence type="ECO:0000256" key="8">
    <source>
        <dbReference type="ARBA" id="ARBA00023136"/>
    </source>
</evidence>
<evidence type="ECO:0000256" key="6">
    <source>
        <dbReference type="ARBA" id="ARBA00022970"/>
    </source>
</evidence>
<feature type="transmembrane region" description="Helical" evidence="9">
    <location>
        <begin position="40"/>
        <end position="60"/>
    </location>
</feature>
<evidence type="ECO:0000256" key="2">
    <source>
        <dbReference type="ARBA" id="ARBA00008540"/>
    </source>
</evidence>
<organism evidence="11 12">
    <name type="scientific">Megasphaera hexanoica</name>
    <dbReference type="NCBI Taxonomy" id="1675036"/>
    <lineage>
        <taxon>Bacteria</taxon>
        <taxon>Bacillati</taxon>
        <taxon>Bacillota</taxon>
        <taxon>Negativicutes</taxon>
        <taxon>Veillonellales</taxon>
        <taxon>Veillonellaceae</taxon>
        <taxon>Megasphaera</taxon>
    </lineage>
</organism>
<feature type="transmembrane region" description="Helical" evidence="9">
    <location>
        <begin position="81"/>
        <end position="103"/>
    </location>
</feature>
<feature type="transmembrane region" description="Helical" evidence="9">
    <location>
        <begin position="322"/>
        <end position="338"/>
    </location>
</feature>
<comment type="subcellular location">
    <subcellularLocation>
        <location evidence="1 9">Cell membrane</location>
        <topology evidence="1 9">Multi-pass membrane protein</topology>
    </subcellularLocation>
</comment>
<evidence type="ECO:0000256" key="4">
    <source>
        <dbReference type="ARBA" id="ARBA00022475"/>
    </source>
</evidence>
<feature type="transmembrane region" description="Helical" evidence="9">
    <location>
        <begin position="9"/>
        <end position="28"/>
    </location>
</feature>
<keyword evidence="13" id="KW-1185">Reference proteome</keyword>
<dbReference type="GO" id="GO:0015820">
    <property type="term" value="P:L-leucine transport"/>
    <property type="evidence" value="ECO:0007669"/>
    <property type="project" value="TreeGrafter"/>
</dbReference>
<name>A0A848C026_9FIRM</name>
<accession>A0A848C026</accession>
<feature type="transmembrane region" description="Helical" evidence="9">
    <location>
        <begin position="238"/>
        <end position="258"/>
    </location>
</feature>
<gene>
    <name evidence="11" type="primary">brnQ</name>
    <name evidence="10" type="ORF">ACGTZG_01285</name>
    <name evidence="11" type="ORF">HF872_09885</name>
</gene>
<dbReference type="EMBL" id="JABAFG010000016">
    <property type="protein sequence ID" value="NME28926.1"/>
    <property type="molecule type" value="Genomic_DNA"/>
</dbReference>
<dbReference type="AlphaFoldDB" id="A0A848C026"/>
<evidence type="ECO:0000256" key="7">
    <source>
        <dbReference type="ARBA" id="ARBA00022989"/>
    </source>
</evidence>
<keyword evidence="5 9" id="KW-0812">Transmembrane</keyword>
<dbReference type="PANTHER" id="PTHR30588:SF0">
    <property type="entry name" value="BRANCHED-CHAIN AMINO ACID PERMEASE BRNQ"/>
    <property type="match status" value="1"/>
</dbReference>
<evidence type="ECO:0000313" key="12">
    <source>
        <dbReference type="Proteomes" id="UP000591071"/>
    </source>
</evidence>
<dbReference type="EMBL" id="JBIEKR010000001">
    <property type="protein sequence ID" value="MFG6271819.1"/>
    <property type="molecule type" value="Genomic_DNA"/>
</dbReference>
<dbReference type="OrthoDB" id="9783920at2"/>
<evidence type="ECO:0000313" key="13">
    <source>
        <dbReference type="Proteomes" id="UP001605989"/>
    </source>
</evidence>